<protein>
    <submittedName>
        <fullName evidence="3">Uncharacterized protein</fullName>
    </submittedName>
</protein>
<dbReference type="EMBL" id="JANLCJ010000007">
    <property type="protein sequence ID" value="MCS5735534.1"/>
    <property type="molecule type" value="Genomic_DNA"/>
</dbReference>
<feature type="transmembrane region" description="Helical" evidence="2">
    <location>
        <begin position="128"/>
        <end position="155"/>
    </location>
</feature>
<dbReference type="Proteomes" id="UP001165586">
    <property type="component" value="Unassembled WGS sequence"/>
</dbReference>
<evidence type="ECO:0000256" key="2">
    <source>
        <dbReference type="SAM" id="Phobius"/>
    </source>
</evidence>
<feature type="transmembrane region" description="Helical" evidence="2">
    <location>
        <begin position="54"/>
        <end position="72"/>
    </location>
</feature>
<feature type="transmembrane region" description="Helical" evidence="2">
    <location>
        <begin position="84"/>
        <end position="107"/>
    </location>
</feature>
<keyword evidence="2" id="KW-0472">Membrane</keyword>
<reference evidence="3" key="1">
    <citation type="submission" date="2022-08" db="EMBL/GenBank/DDBJ databases">
        <authorList>
            <person name="Deng Y."/>
            <person name="Han X.-F."/>
            <person name="Zhang Y.-Q."/>
        </authorList>
    </citation>
    <scope>NUCLEOTIDE SEQUENCE</scope>
    <source>
        <strain evidence="3">CPCC 203386</strain>
    </source>
</reference>
<proteinExistence type="predicted"/>
<keyword evidence="2" id="KW-0812">Transmembrane</keyword>
<dbReference type="RefSeq" id="WP_259540478.1">
    <property type="nucleotide sequence ID" value="NZ_JANLCJ010000007.1"/>
</dbReference>
<keyword evidence="4" id="KW-1185">Reference proteome</keyword>
<sequence>MTHPDVTGQPAGGAAAGEAPLNPVPGEHPAAPRARRDPVIDRVAARVEGRHPDWVVDHAFAVGWIWFVAWALLLVPADLFDWHILIWVGISVVAGLPTIVAGAICLWRTPESHLAREPSVLGHFLTRFFAVVFGFGVWTLSVVVSTVLALVLPTLDDDSDSRAINDGLYLLGASVPLVASLLLVILTVRCSYFLLRLRGVARRPRHTRMPHSFLSESPRSHRLIVGLANPLLLLAGGGLTSVIVVAGTVFDITLRLVTQV</sequence>
<evidence type="ECO:0000313" key="4">
    <source>
        <dbReference type="Proteomes" id="UP001165586"/>
    </source>
</evidence>
<feature type="transmembrane region" description="Helical" evidence="2">
    <location>
        <begin position="223"/>
        <end position="250"/>
    </location>
</feature>
<gene>
    <name evidence="3" type="ORF">N1032_17460</name>
</gene>
<keyword evidence="2" id="KW-1133">Transmembrane helix</keyword>
<feature type="region of interest" description="Disordered" evidence="1">
    <location>
        <begin position="1"/>
        <end position="34"/>
    </location>
</feature>
<evidence type="ECO:0000313" key="3">
    <source>
        <dbReference type="EMBL" id="MCS5735534.1"/>
    </source>
</evidence>
<name>A0ABT2H6I8_9MICO</name>
<comment type="caution">
    <text evidence="3">The sequence shown here is derived from an EMBL/GenBank/DDBJ whole genome shotgun (WGS) entry which is preliminary data.</text>
</comment>
<feature type="transmembrane region" description="Helical" evidence="2">
    <location>
        <begin position="167"/>
        <end position="195"/>
    </location>
</feature>
<accession>A0ABT2H6I8</accession>
<organism evidence="3 4">
    <name type="scientific">Herbiconiux daphne</name>
    <dbReference type="NCBI Taxonomy" id="2970914"/>
    <lineage>
        <taxon>Bacteria</taxon>
        <taxon>Bacillati</taxon>
        <taxon>Actinomycetota</taxon>
        <taxon>Actinomycetes</taxon>
        <taxon>Micrococcales</taxon>
        <taxon>Microbacteriaceae</taxon>
        <taxon>Herbiconiux</taxon>
    </lineage>
</organism>
<evidence type="ECO:0000256" key="1">
    <source>
        <dbReference type="SAM" id="MobiDB-lite"/>
    </source>
</evidence>